<dbReference type="Pfam" id="PF13470">
    <property type="entry name" value="PIN_3"/>
    <property type="match status" value="1"/>
</dbReference>
<dbReference type="SMART" id="SM00670">
    <property type="entry name" value="PINc"/>
    <property type="match status" value="1"/>
</dbReference>
<dbReference type="SUPFAM" id="SSF88723">
    <property type="entry name" value="PIN domain-like"/>
    <property type="match status" value="1"/>
</dbReference>
<dbReference type="InterPro" id="IPR029060">
    <property type="entry name" value="PIN-like_dom_sf"/>
</dbReference>
<dbReference type="EMBL" id="NRRV01000045">
    <property type="protein sequence ID" value="MBK1632341.1"/>
    <property type="molecule type" value="Genomic_DNA"/>
</dbReference>
<dbReference type="Proteomes" id="UP000748752">
    <property type="component" value="Unassembled WGS sequence"/>
</dbReference>
<sequence>MRVILDTNVLLSALLVRGSAPDQLYRFWLAGRFDLATCSRQLEELREVSRRPFFRARIKPSEAGRLVNQLRRLAVYVDPLPDVSASPDPNDDFLLALAQAADADLLVSGDKSDLLALHRTGCTRIVTARQLVDTLSR</sequence>
<gene>
    <name evidence="2" type="ORF">CKO31_16680</name>
</gene>
<dbReference type="PANTHER" id="PTHR34610">
    <property type="entry name" value="SSL7007 PROTEIN"/>
    <property type="match status" value="1"/>
</dbReference>
<organism evidence="2 3">
    <name type="scientific">Thiohalocapsa halophila</name>
    <dbReference type="NCBI Taxonomy" id="69359"/>
    <lineage>
        <taxon>Bacteria</taxon>
        <taxon>Pseudomonadati</taxon>
        <taxon>Pseudomonadota</taxon>
        <taxon>Gammaproteobacteria</taxon>
        <taxon>Chromatiales</taxon>
        <taxon>Chromatiaceae</taxon>
        <taxon>Thiohalocapsa</taxon>
    </lineage>
</organism>
<protein>
    <submittedName>
        <fullName evidence="2">Toxin-antitoxin system toxin component, PIN family</fullName>
    </submittedName>
</protein>
<dbReference type="InterPro" id="IPR002716">
    <property type="entry name" value="PIN_dom"/>
</dbReference>
<feature type="domain" description="PIN" evidence="1">
    <location>
        <begin position="1"/>
        <end position="115"/>
    </location>
</feature>
<proteinExistence type="predicted"/>
<dbReference type="InterPro" id="IPR002850">
    <property type="entry name" value="PIN_toxin-like"/>
</dbReference>
<evidence type="ECO:0000313" key="2">
    <source>
        <dbReference type="EMBL" id="MBK1632341.1"/>
    </source>
</evidence>
<dbReference type="NCBIfam" id="TIGR00305">
    <property type="entry name" value="putative toxin-antitoxin system toxin component, PIN family"/>
    <property type="match status" value="1"/>
</dbReference>
<evidence type="ECO:0000259" key="1">
    <source>
        <dbReference type="SMART" id="SM00670"/>
    </source>
</evidence>
<evidence type="ECO:0000313" key="3">
    <source>
        <dbReference type="Proteomes" id="UP000748752"/>
    </source>
</evidence>
<name>A0ABS1CK82_9GAMM</name>
<accession>A0ABS1CK82</accession>
<dbReference type="RefSeq" id="WP_200239838.1">
    <property type="nucleotide sequence ID" value="NZ_NRRV01000045.1"/>
</dbReference>
<keyword evidence="3" id="KW-1185">Reference proteome</keyword>
<reference evidence="2 3" key="1">
    <citation type="journal article" date="2020" name="Microorganisms">
        <title>Osmotic Adaptation and Compatible Solute Biosynthesis of Phototrophic Bacteria as Revealed from Genome Analyses.</title>
        <authorList>
            <person name="Imhoff J.F."/>
            <person name="Rahn T."/>
            <person name="Kunzel S."/>
            <person name="Keller A."/>
            <person name="Neulinger S.C."/>
        </authorList>
    </citation>
    <scope>NUCLEOTIDE SEQUENCE [LARGE SCALE GENOMIC DNA]</scope>
    <source>
        <strain evidence="2 3">DSM 6210</strain>
    </source>
</reference>
<comment type="caution">
    <text evidence="2">The sequence shown here is derived from an EMBL/GenBank/DDBJ whole genome shotgun (WGS) entry which is preliminary data.</text>
</comment>
<dbReference type="PANTHER" id="PTHR34610:SF4">
    <property type="entry name" value="SLL8027 PROTEIN"/>
    <property type="match status" value="1"/>
</dbReference>